<reference evidence="3" key="1">
    <citation type="journal article" date="2014" name="Science">
        <title>Ancient hybridizations among the ancestral genomes of bread wheat.</title>
        <authorList>
            <consortium name="International Wheat Genome Sequencing Consortium,"/>
            <person name="Marcussen T."/>
            <person name="Sandve S.R."/>
            <person name="Heier L."/>
            <person name="Spannagl M."/>
            <person name="Pfeifer M."/>
            <person name="Jakobsen K.S."/>
            <person name="Wulff B.B."/>
            <person name="Steuernagel B."/>
            <person name="Mayer K.F."/>
            <person name="Olsen O.A."/>
        </authorList>
    </citation>
    <scope>NUCLEOTIDE SEQUENCE [LARGE SCALE GENOMIC DNA]</scope>
    <source>
        <strain evidence="3">cv. AL8/78</strain>
    </source>
</reference>
<reference evidence="2" key="5">
    <citation type="journal article" date="2021" name="G3 (Bethesda)">
        <title>Aegilops tauschii genome assembly Aet v5.0 features greater sequence contiguity and improved annotation.</title>
        <authorList>
            <person name="Wang L."/>
            <person name="Zhu T."/>
            <person name="Rodriguez J.C."/>
            <person name="Deal K.R."/>
            <person name="Dubcovsky J."/>
            <person name="McGuire P.E."/>
            <person name="Lux T."/>
            <person name="Spannagl M."/>
            <person name="Mayer K.F.X."/>
            <person name="Baldrich P."/>
            <person name="Meyers B.C."/>
            <person name="Huo N."/>
            <person name="Gu Y.Q."/>
            <person name="Zhou H."/>
            <person name="Devos K.M."/>
            <person name="Bennetzen J.L."/>
            <person name="Unver T."/>
            <person name="Budak H."/>
            <person name="Gulick P.J."/>
            <person name="Galiba G."/>
            <person name="Kalapos B."/>
            <person name="Nelson D.R."/>
            <person name="Li P."/>
            <person name="You F.M."/>
            <person name="Luo M.C."/>
            <person name="Dvorak J."/>
        </authorList>
    </citation>
    <scope>NUCLEOTIDE SEQUENCE [LARGE SCALE GENOMIC DNA]</scope>
    <source>
        <strain evidence="2">cv. AL8/78</strain>
    </source>
</reference>
<protein>
    <submittedName>
        <fullName evidence="2">Uncharacterized protein</fullName>
    </submittedName>
</protein>
<evidence type="ECO:0000313" key="3">
    <source>
        <dbReference type="Proteomes" id="UP000015105"/>
    </source>
</evidence>
<sequence length="104" mass="11111">ACKMTIPYSFPLVKDKNHSSTTQSSGFRTRAPSTRTHTPEGKEMEAEAAERGRKERVAAVGHAGVEMEVDAGAEVEKAIEDGEIGGEGSEAEEEEGDGTGWEDD</sequence>
<reference evidence="2" key="4">
    <citation type="submission" date="2019-03" db="UniProtKB">
        <authorList>
            <consortium name="EnsemblPlants"/>
        </authorList>
    </citation>
    <scope>IDENTIFICATION</scope>
</reference>
<feature type="compositionally biased region" description="Polar residues" evidence="1">
    <location>
        <begin position="19"/>
        <end position="36"/>
    </location>
</feature>
<feature type="region of interest" description="Disordered" evidence="1">
    <location>
        <begin position="13"/>
        <end position="53"/>
    </location>
</feature>
<organism evidence="2 3">
    <name type="scientific">Aegilops tauschii subsp. strangulata</name>
    <name type="common">Goatgrass</name>
    <dbReference type="NCBI Taxonomy" id="200361"/>
    <lineage>
        <taxon>Eukaryota</taxon>
        <taxon>Viridiplantae</taxon>
        <taxon>Streptophyta</taxon>
        <taxon>Embryophyta</taxon>
        <taxon>Tracheophyta</taxon>
        <taxon>Spermatophyta</taxon>
        <taxon>Magnoliopsida</taxon>
        <taxon>Liliopsida</taxon>
        <taxon>Poales</taxon>
        <taxon>Poaceae</taxon>
        <taxon>BOP clade</taxon>
        <taxon>Pooideae</taxon>
        <taxon>Triticodae</taxon>
        <taxon>Triticeae</taxon>
        <taxon>Triticinae</taxon>
        <taxon>Aegilops</taxon>
    </lineage>
</organism>
<dbReference type="Proteomes" id="UP000015105">
    <property type="component" value="Chromosome 7D"/>
</dbReference>
<name>A0A453QVN7_AEGTS</name>
<reference evidence="3" key="2">
    <citation type="journal article" date="2017" name="Nat. Plants">
        <title>The Aegilops tauschii genome reveals multiple impacts of transposons.</title>
        <authorList>
            <person name="Zhao G."/>
            <person name="Zou C."/>
            <person name="Li K."/>
            <person name="Wang K."/>
            <person name="Li T."/>
            <person name="Gao L."/>
            <person name="Zhang X."/>
            <person name="Wang H."/>
            <person name="Yang Z."/>
            <person name="Liu X."/>
            <person name="Jiang W."/>
            <person name="Mao L."/>
            <person name="Kong X."/>
            <person name="Jiao Y."/>
            <person name="Jia J."/>
        </authorList>
    </citation>
    <scope>NUCLEOTIDE SEQUENCE [LARGE SCALE GENOMIC DNA]</scope>
    <source>
        <strain evidence="3">cv. AL8/78</strain>
    </source>
</reference>
<dbReference type="Gramene" id="AET7Gv20345000.1">
    <property type="protein sequence ID" value="AET7Gv20345000.1"/>
    <property type="gene ID" value="AET7Gv20345000"/>
</dbReference>
<feature type="compositionally biased region" description="Acidic residues" evidence="1">
    <location>
        <begin position="81"/>
        <end position="104"/>
    </location>
</feature>
<keyword evidence="3" id="KW-1185">Reference proteome</keyword>
<dbReference type="AlphaFoldDB" id="A0A453QVN7"/>
<proteinExistence type="predicted"/>
<feature type="region of interest" description="Disordered" evidence="1">
    <location>
        <begin position="69"/>
        <end position="104"/>
    </location>
</feature>
<feature type="compositionally biased region" description="Basic and acidic residues" evidence="1">
    <location>
        <begin position="37"/>
        <end position="53"/>
    </location>
</feature>
<reference evidence="2" key="3">
    <citation type="journal article" date="2017" name="Nature">
        <title>Genome sequence of the progenitor of the wheat D genome Aegilops tauschii.</title>
        <authorList>
            <person name="Luo M.C."/>
            <person name="Gu Y.Q."/>
            <person name="Puiu D."/>
            <person name="Wang H."/>
            <person name="Twardziok S.O."/>
            <person name="Deal K.R."/>
            <person name="Huo N."/>
            <person name="Zhu T."/>
            <person name="Wang L."/>
            <person name="Wang Y."/>
            <person name="McGuire P.E."/>
            <person name="Liu S."/>
            <person name="Long H."/>
            <person name="Ramasamy R.K."/>
            <person name="Rodriguez J.C."/>
            <person name="Van S.L."/>
            <person name="Yuan L."/>
            <person name="Wang Z."/>
            <person name="Xia Z."/>
            <person name="Xiao L."/>
            <person name="Anderson O.D."/>
            <person name="Ouyang S."/>
            <person name="Liang Y."/>
            <person name="Zimin A.V."/>
            <person name="Pertea G."/>
            <person name="Qi P."/>
            <person name="Bennetzen J.L."/>
            <person name="Dai X."/>
            <person name="Dawson M.W."/>
            <person name="Muller H.G."/>
            <person name="Kugler K."/>
            <person name="Rivarola-Duarte L."/>
            <person name="Spannagl M."/>
            <person name="Mayer K.F.X."/>
            <person name="Lu F.H."/>
            <person name="Bevan M.W."/>
            <person name="Leroy P."/>
            <person name="Li P."/>
            <person name="You F.M."/>
            <person name="Sun Q."/>
            <person name="Liu Z."/>
            <person name="Lyons E."/>
            <person name="Wicker T."/>
            <person name="Salzberg S.L."/>
            <person name="Devos K.M."/>
            <person name="Dvorak J."/>
        </authorList>
    </citation>
    <scope>NUCLEOTIDE SEQUENCE [LARGE SCALE GENOMIC DNA]</scope>
    <source>
        <strain evidence="2">cv. AL8/78</strain>
    </source>
</reference>
<evidence type="ECO:0000256" key="1">
    <source>
        <dbReference type="SAM" id="MobiDB-lite"/>
    </source>
</evidence>
<accession>A0A453QVN7</accession>
<evidence type="ECO:0000313" key="2">
    <source>
        <dbReference type="EnsemblPlants" id="AET7Gv20345000.1"/>
    </source>
</evidence>
<dbReference type="EnsemblPlants" id="AET7Gv20345000.1">
    <property type="protein sequence ID" value="AET7Gv20345000.1"/>
    <property type="gene ID" value="AET7Gv20345000"/>
</dbReference>